<organism evidence="1 2">
    <name type="scientific">Clostridium oceanicum</name>
    <dbReference type="NCBI Taxonomy" id="1543"/>
    <lineage>
        <taxon>Bacteria</taxon>
        <taxon>Bacillati</taxon>
        <taxon>Bacillota</taxon>
        <taxon>Clostridia</taxon>
        <taxon>Eubacteriales</taxon>
        <taxon>Clostridiaceae</taxon>
        <taxon>Clostridium</taxon>
    </lineage>
</organism>
<protein>
    <submittedName>
        <fullName evidence="1">Uncharacterized protein</fullName>
    </submittedName>
</protein>
<evidence type="ECO:0000313" key="1">
    <source>
        <dbReference type="EMBL" id="GAA0741541.1"/>
    </source>
</evidence>
<gene>
    <name evidence="1" type="ORF">GCM10008906_22780</name>
</gene>
<dbReference type="Proteomes" id="UP001501510">
    <property type="component" value="Unassembled WGS sequence"/>
</dbReference>
<dbReference type="EMBL" id="BAAACG010000010">
    <property type="protein sequence ID" value="GAA0741541.1"/>
    <property type="molecule type" value="Genomic_DNA"/>
</dbReference>
<dbReference type="RefSeq" id="WP_343761713.1">
    <property type="nucleotide sequence ID" value="NZ_BAAACG010000010.1"/>
</dbReference>
<reference evidence="2" key="1">
    <citation type="journal article" date="2019" name="Int. J. Syst. Evol. Microbiol.">
        <title>The Global Catalogue of Microorganisms (GCM) 10K type strain sequencing project: providing services to taxonomists for standard genome sequencing and annotation.</title>
        <authorList>
            <consortium name="The Broad Institute Genomics Platform"/>
            <consortium name="The Broad Institute Genome Sequencing Center for Infectious Disease"/>
            <person name="Wu L."/>
            <person name="Ma J."/>
        </authorList>
    </citation>
    <scope>NUCLEOTIDE SEQUENCE [LARGE SCALE GENOMIC DNA]</scope>
    <source>
        <strain evidence="2">JCM 1407</strain>
    </source>
</reference>
<evidence type="ECO:0000313" key="2">
    <source>
        <dbReference type="Proteomes" id="UP001501510"/>
    </source>
</evidence>
<comment type="caution">
    <text evidence="1">The sequence shown here is derived from an EMBL/GenBank/DDBJ whole genome shotgun (WGS) entry which is preliminary data.</text>
</comment>
<sequence length="114" mass="13220">MKFVYENFSCDVDIFYREQDILVRFYNSSKEQNEDEIDNLVIVHPGYGYLLLKFKGDAGLLSGYLEETVFSSDELVDAAIEFLENLSPLSGKVYLPHHVDRVKLTSYVEYNGEY</sequence>
<name>A0ABP3UTZ7_9CLOT</name>
<proteinExistence type="predicted"/>
<accession>A0ABP3UTZ7</accession>
<keyword evidence="2" id="KW-1185">Reference proteome</keyword>